<organism evidence="1 2">
    <name type="scientific">Rosenbergiella gaditana</name>
    <dbReference type="NCBI Taxonomy" id="2726987"/>
    <lineage>
        <taxon>Bacteria</taxon>
        <taxon>Pseudomonadati</taxon>
        <taxon>Pseudomonadota</taxon>
        <taxon>Gammaproteobacteria</taxon>
        <taxon>Enterobacterales</taxon>
        <taxon>Erwiniaceae</taxon>
        <taxon>Rosenbergiella</taxon>
    </lineage>
</organism>
<reference evidence="1 2" key="1">
    <citation type="submission" date="2020-04" db="EMBL/GenBank/DDBJ databases">
        <title>Genome sequencing of Rosenbergiella species.</title>
        <authorList>
            <person name="Alvarez-Perez S."/>
            <person name="Lievens B."/>
        </authorList>
    </citation>
    <scope>NUCLEOTIDE SEQUENCE [LARGE SCALE GENOMIC DNA]</scope>
    <source>
        <strain evidence="1 2">S61</strain>
    </source>
</reference>
<comment type="caution">
    <text evidence="1">The sequence shown here is derived from an EMBL/GenBank/DDBJ whole genome shotgun (WGS) entry which is preliminary data.</text>
</comment>
<sequence length="222" mass="25041">MTPIKEIGECVISVGNDDYLFRPSFINMTKIGSPQEIVQKVADLHNTEVQELIAGMWSATGSLPDWFMKYLNNSNPARRAFSAAIDVLQACCESDLSPLIGDIVPSKTGKRAFVWKQGKMALQDMLLIASSLITHGVIGKAKVRQLQRNESKGTTSEFKAVDYINAARNHFSMSRTEAENLTMTEFILMLNQKYPEQKGFTREEYDQVIDDYFAMKEKRLQG</sequence>
<dbReference type="Proteomes" id="UP000790096">
    <property type="component" value="Unassembled WGS sequence"/>
</dbReference>
<name>A0ABS5SZ76_9GAMM</name>
<evidence type="ECO:0000313" key="1">
    <source>
        <dbReference type="EMBL" id="MBT0725410.1"/>
    </source>
</evidence>
<accession>A0ABS5SZ76</accession>
<proteinExistence type="predicted"/>
<dbReference type="InterPro" id="IPR046213">
    <property type="entry name" value="DUF6246"/>
</dbReference>
<keyword evidence="2" id="KW-1185">Reference proteome</keyword>
<dbReference type="RefSeq" id="WP_214238089.1">
    <property type="nucleotide sequence ID" value="NZ_JABBFR010000023.1"/>
</dbReference>
<dbReference type="EMBL" id="JABBFR010000023">
    <property type="protein sequence ID" value="MBT0725410.1"/>
    <property type="molecule type" value="Genomic_DNA"/>
</dbReference>
<protein>
    <submittedName>
        <fullName evidence="1">Uncharacterized protein</fullName>
    </submittedName>
</protein>
<evidence type="ECO:0000313" key="2">
    <source>
        <dbReference type="Proteomes" id="UP000790096"/>
    </source>
</evidence>
<dbReference type="Pfam" id="PF19759">
    <property type="entry name" value="DUF6246"/>
    <property type="match status" value="1"/>
</dbReference>
<gene>
    <name evidence="1" type="ORF">HH682_13475</name>
</gene>